<dbReference type="CDD" id="cd14066">
    <property type="entry name" value="STKc_IRAK"/>
    <property type="match status" value="1"/>
</dbReference>
<dbReference type="InterPro" id="IPR000719">
    <property type="entry name" value="Prot_kinase_dom"/>
</dbReference>
<dbReference type="Proteomes" id="UP000283530">
    <property type="component" value="Unassembled WGS sequence"/>
</dbReference>
<dbReference type="FunFam" id="1.10.510.10:FF:000336">
    <property type="entry name" value="Cysteine-rich receptor-like protein kinase 2"/>
    <property type="match status" value="1"/>
</dbReference>
<evidence type="ECO:0000256" key="9">
    <source>
        <dbReference type="ARBA" id="ARBA00023180"/>
    </source>
</evidence>
<keyword evidence="12" id="KW-0812">Transmembrane</keyword>
<dbReference type="InterPro" id="IPR002902">
    <property type="entry name" value="GNK2"/>
</dbReference>
<sequence>MQTKTTHFIFSFFAFSFISLLLSSIPAASDPQTKLLGEACSRYNASSTTAFFSNLNNTLSDLRSQLNSTSFAIATNALVSDPVYGLFQCRDYLSTADCISCFTFAASMIRNCSAANGARIIFDGCYLRYESNNFFDQNTQVGNSGFCGNQTVSKESGFNDTAGQLLRDLMVATPRISGFYAAVKRDGAGGAVVYGVAQCARTVSESGCGDCLRVAYGNIQRCPPDADGRALDAGCFLRYSNTAFFSANQSMNISPYLSRGSKKKKAIIGGVVGGVAAVFLLLLLVFVVIFVRAKKTKKTQEGNILGATELRGPVNFRYKDLKSATKNFNEENKLGGGGFGDVYKGVLKNGKIVAVKKLIIDQSSRAKADFESEAKLISNVHHRNLIRLLGCCKKGSQLLLIYEYMANGSLDKFLFGDRQGTLNWRQRFNIILGMARGLAYLHEEFHSCIIHRDIKASNILVDDEFQPKIADFGLARLLPGDQSHLSTKFAGTLGYTAPEYAIHGQLSEKVDTYSYGVVVLEIISGLKSNDVNREPAKQYLLEWAWNLHENDMLMDLVDEKLNQNECTTGELKKVIDIALMCTQSSVASRPTMSEVVVMLLSNSETVQEPTRPAFVDVTNRVRGGTPPSTMSSPSIATVSTSLSAR</sequence>
<dbReference type="PROSITE" id="PS51473">
    <property type="entry name" value="GNK2"/>
    <property type="match status" value="2"/>
</dbReference>
<keyword evidence="2" id="KW-0808">Transferase</keyword>
<keyword evidence="12" id="KW-1133">Transmembrane helix</keyword>
<keyword evidence="1" id="KW-0723">Serine/threonine-protein kinase</keyword>
<keyword evidence="4" id="KW-0677">Repeat</keyword>
<dbReference type="FunFam" id="3.30.200.20:FF:000177">
    <property type="entry name" value="Cysteine-rich receptor-like protein kinase 2"/>
    <property type="match status" value="1"/>
</dbReference>
<dbReference type="Pfam" id="PF01657">
    <property type="entry name" value="Stress-antifung"/>
    <property type="match status" value="2"/>
</dbReference>
<feature type="domain" description="Gnk2-homologous" evidence="15">
    <location>
        <begin position="33"/>
        <end position="134"/>
    </location>
</feature>
<dbReference type="InterPro" id="IPR038408">
    <property type="entry name" value="GNK2_sf"/>
</dbReference>
<reference evidence="16 17" key="1">
    <citation type="journal article" date="2019" name="Nat. Plants">
        <title>Stout camphor tree genome fills gaps in understanding of flowering plant genome evolution.</title>
        <authorList>
            <person name="Chaw S.M."/>
            <person name="Liu Y.C."/>
            <person name="Wu Y.W."/>
            <person name="Wang H.Y."/>
            <person name="Lin C.I."/>
            <person name="Wu C.S."/>
            <person name="Ke H.M."/>
            <person name="Chang L.Y."/>
            <person name="Hsu C.Y."/>
            <person name="Yang H.T."/>
            <person name="Sudianto E."/>
            <person name="Hsu M.H."/>
            <person name="Wu K.P."/>
            <person name="Wang L.N."/>
            <person name="Leebens-Mack J.H."/>
            <person name="Tsai I.J."/>
        </authorList>
    </citation>
    <scope>NUCLEOTIDE SEQUENCE [LARGE SCALE GENOMIC DNA]</scope>
    <source>
        <strain evidence="17">cv. Chaw 1501</strain>
        <tissue evidence="16">Young leaves</tissue>
    </source>
</reference>
<name>A0A3S3MZB8_9MAGN</name>
<evidence type="ECO:0000256" key="5">
    <source>
        <dbReference type="ARBA" id="ARBA00022741"/>
    </source>
</evidence>
<evidence type="ECO:0000256" key="3">
    <source>
        <dbReference type="ARBA" id="ARBA00022729"/>
    </source>
</evidence>
<dbReference type="STRING" id="337451.A0A3S3MZB8"/>
<evidence type="ECO:0000256" key="1">
    <source>
        <dbReference type="ARBA" id="ARBA00022527"/>
    </source>
</evidence>
<dbReference type="InterPro" id="IPR011009">
    <property type="entry name" value="Kinase-like_dom_sf"/>
</dbReference>
<keyword evidence="12" id="KW-0472">Membrane</keyword>
<keyword evidence="5 10" id="KW-0547">Nucleotide-binding</keyword>
<dbReference type="InterPro" id="IPR052059">
    <property type="entry name" value="CR_Ser/Thr_kinase"/>
</dbReference>
<organism evidence="16 17">
    <name type="scientific">Cinnamomum micranthum f. kanehirae</name>
    <dbReference type="NCBI Taxonomy" id="337451"/>
    <lineage>
        <taxon>Eukaryota</taxon>
        <taxon>Viridiplantae</taxon>
        <taxon>Streptophyta</taxon>
        <taxon>Embryophyta</taxon>
        <taxon>Tracheophyta</taxon>
        <taxon>Spermatophyta</taxon>
        <taxon>Magnoliopsida</taxon>
        <taxon>Magnoliidae</taxon>
        <taxon>Laurales</taxon>
        <taxon>Lauraceae</taxon>
        <taxon>Cinnamomum</taxon>
    </lineage>
</organism>
<evidence type="ECO:0000256" key="2">
    <source>
        <dbReference type="ARBA" id="ARBA00022679"/>
    </source>
</evidence>
<dbReference type="Gene3D" id="1.10.510.10">
    <property type="entry name" value="Transferase(Phosphotransferase) domain 1"/>
    <property type="match status" value="1"/>
</dbReference>
<dbReference type="PROSITE" id="PS00108">
    <property type="entry name" value="PROTEIN_KINASE_ST"/>
    <property type="match status" value="1"/>
</dbReference>
<feature type="compositionally biased region" description="Low complexity" evidence="11">
    <location>
        <begin position="625"/>
        <end position="634"/>
    </location>
</feature>
<feature type="compositionally biased region" description="Polar residues" evidence="11">
    <location>
        <begin position="635"/>
        <end position="645"/>
    </location>
</feature>
<dbReference type="InterPro" id="IPR017441">
    <property type="entry name" value="Protein_kinase_ATP_BS"/>
</dbReference>
<feature type="domain" description="Gnk2-homologous" evidence="15">
    <location>
        <begin position="140"/>
        <end position="244"/>
    </location>
</feature>
<evidence type="ECO:0000259" key="14">
    <source>
        <dbReference type="PROSITE" id="PS50011"/>
    </source>
</evidence>
<evidence type="ECO:0000256" key="12">
    <source>
        <dbReference type="SAM" id="Phobius"/>
    </source>
</evidence>
<dbReference type="Pfam" id="PF07714">
    <property type="entry name" value="PK_Tyr_Ser-Thr"/>
    <property type="match status" value="1"/>
</dbReference>
<dbReference type="Gene3D" id="3.30.200.20">
    <property type="entry name" value="Phosphorylase Kinase, domain 1"/>
    <property type="match status" value="1"/>
</dbReference>
<evidence type="ECO:0000313" key="16">
    <source>
        <dbReference type="EMBL" id="RWR92876.1"/>
    </source>
</evidence>
<dbReference type="InterPro" id="IPR008271">
    <property type="entry name" value="Ser/Thr_kinase_AS"/>
</dbReference>
<dbReference type="GO" id="GO:0004674">
    <property type="term" value="F:protein serine/threonine kinase activity"/>
    <property type="evidence" value="ECO:0007669"/>
    <property type="project" value="UniProtKB-KW"/>
</dbReference>
<accession>A0A3S3MZB8</accession>
<keyword evidence="17" id="KW-1185">Reference proteome</keyword>
<keyword evidence="6 16" id="KW-0418">Kinase</keyword>
<dbReference type="PROSITE" id="PS00107">
    <property type="entry name" value="PROTEIN_KINASE_ATP"/>
    <property type="match status" value="1"/>
</dbReference>
<feature type="domain" description="Protein kinase" evidence="14">
    <location>
        <begin position="328"/>
        <end position="614"/>
    </location>
</feature>
<dbReference type="PANTHER" id="PTHR47973">
    <property type="entry name" value="CYSTEINE-RICH RECEPTOR-LIKE PROTEIN KINASE 3"/>
    <property type="match status" value="1"/>
</dbReference>
<gene>
    <name evidence="16" type="ORF">CKAN_02210300</name>
</gene>
<evidence type="ECO:0000256" key="8">
    <source>
        <dbReference type="ARBA" id="ARBA00023170"/>
    </source>
</evidence>
<evidence type="ECO:0000256" key="4">
    <source>
        <dbReference type="ARBA" id="ARBA00022737"/>
    </source>
</evidence>
<dbReference type="CDD" id="cd23509">
    <property type="entry name" value="Gnk2-like"/>
    <property type="match status" value="2"/>
</dbReference>
<dbReference type="FunFam" id="3.30.430.20:FF:000017">
    <property type="entry name" value="Cysteine-rich receptor-like protein kinase 2"/>
    <property type="match status" value="1"/>
</dbReference>
<evidence type="ECO:0000256" key="7">
    <source>
        <dbReference type="ARBA" id="ARBA00022840"/>
    </source>
</evidence>
<dbReference type="GO" id="GO:0005524">
    <property type="term" value="F:ATP binding"/>
    <property type="evidence" value="ECO:0007669"/>
    <property type="project" value="UniProtKB-UniRule"/>
</dbReference>
<keyword evidence="7 10" id="KW-0067">ATP-binding</keyword>
<dbReference type="EMBL" id="QPKB01000009">
    <property type="protein sequence ID" value="RWR92876.1"/>
    <property type="molecule type" value="Genomic_DNA"/>
</dbReference>
<feature type="binding site" evidence="10">
    <location>
        <position position="357"/>
    </location>
    <ligand>
        <name>ATP</name>
        <dbReference type="ChEBI" id="CHEBI:30616"/>
    </ligand>
</feature>
<feature type="transmembrane region" description="Helical" evidence="12">
    <location>
        <begin position="266"/>
        <end position="291"/>
    </location>
</feature>
<dbReference type="AlphaFoldDB" id="A0A3S3MZB8"/>
<evidence type="ECO:0000256" key="11">
    <source>
        <dbReference type="SAM" id="MobiDB-lite"/>
    </source>
</evidence>
<evidence type="ECO:0000256" key="6">
    <source>
        <dbReference type="ARBA" id="ARBA00022777"/>
    </source>
</evidence>
<keyword evidence="8 16" id="KW-0675">Receptor</keyword>
<proteinExistence type="predicted"/>
<dbReference type="Gene3D" id="3.30.430.20">
    <property type="entry name" value="Gnk2 domain, C-X8-C-X2-C motif"/>
    <property type="match status" value="2"/>
</dbReference>
<evidence type="ECO:0000256" key="13">
    <source>
        <dbReference type="SAM" id="SignalP"/>
    </source>
</evidence>
<evidence type="ECO:0000313" key="17">
    <source>
        <dbReference type="Proteomes" id="UP000283530"/>
    </source>
</evidence>
<evidence type="ECO:0000256" key="10">
    <source>
        <dbReference type="PROSITE-ProRule" id="PRU10141"/>
    </source>
</evidence>
<dbReference type="SMART" id="SM00220">
    <property type="entry name" value="S_TKc"/>
    <property type="match status" value="1"/>
</dbReference>
<feature type="chain" id="PRO_5018524556" evidence="13">
    <location>
        <begin position="30"/>
        <end position="645"/>
    </location>
</feature>
<comment type="caution">
    <text evidence="16">The sequence shown here is derived from an EMBL/GenBank/DDBJ whole genome shotgun (WGS) entry which is preliminary data.</text>
</comment>
<dbReference type="OrthoDB" id="4062651at2759"/>
<protein>
    <submittedName>
        <fullName evidence="16">Cysteine-rich receptor-like protein kinase 2</fullName>
    </submittedName>
</protein>
<feature type="signal peptide" evidence="13">
    <location>
        <begin position="1"/>
        <end position="29"/>
    </location>
</feature>
<keyword evidence="9" id="KW-0325">Glycoprotein</keyword>
<keyword evidence="3 13" id="KW-0732">Signal</keyword>
<dbReference type="InterPro" id="IPR001245">
    <property type="entry name" value="Ser-Thr/Tyr_kinase_cat_dom"/>
</dbReference>
<dbReference type="SUPFAM" id="SSF56112">
    <property type="entry name" value="Protein kinase-like (PK-like)"/>
    <property type="match status" value="1"/>
</dbReference>
<dbReference type="PROSITE" id="PS50011">
    <property type="entry name" value="PROTEIN_KINASE_DOM"/>
    <property type="match status" value="1"/>
</dbReference>
<evidence type="ECO:0000259" key="15">
    <source>
        <dbReference type="PROSITE" id="PS51473"/>
    </source>
</evidence>
<feature type="region of interest" description="Disordered" evidence="11">
    <location>
        <begin position="618"/>
        <end position="645"/>
    </location>
</feature>